<proteinExistence type="predicted"/>
<evidence type="ECO:0000256" key="2">
    <source>
        <dbReference type="SAM" id="Phobius"/>
    </source>
</evidence>
<feature type="transmembrane region" description="Helical" evidence="2">
    <location>
        <begin position="269"/>
        <end position="290"/>
    </location>
</feature>
<protein>
    <submittedName>
        <fullName evidence="3">Uncharacterized protein</fullName>
    </submittedName>
</protein>
<keyword evidence="2" id="KW-1133">Transmembrane helix</keyword>
<feature type="region of interest" description="Disordered" evidence="1">
    <location>
        <begin position="390"/>
        <end position="411"/>
    </location>
</feature>
<comment type="caution">
    <text evidence="3">The sequence shown here is derived from an EMBL/GenBank/DDBJ whole genome shotgun (WGS) entry which is preliminary data.</text>
</comment>
<feature type="transmembrane region" description="Helical" evidence="2">
    <location>
        <begin position="84"/>
        <end position="109"/>
    </location>
</feature>
<organism evidence="3 4">
    <name type="scientific">Paeniglutamicibacter psychrophenolicus</name>
    <dbReference type="NCBI Taxonomy" id="257454"/>
    <lineage>
        <taxon>Bacteria</taxon>
        <taxon>Bacillati</taxon>
        <taxon>Actinomycetota</taxon>
        <taxon>Actinomycetes</taxon>
        <taxon>Micrococcales</taxon>
        <taxon>Micrococcaceae</taxon>
        <taxon>Paeniglutamicibacter</taxon>
    </lineage>
</organism>
<name>A0ABS4WB48_9MICC</name>
<evidence type="ECO:0000313" key="3">
    <source>
        <dbReference type="EMBL" id="MBP2373430.1"/>
    </source>
</evidence>
<gene>
    <name evidence="3" type="ORF">JOF46_001342</name>
</gene>
<keyword evidence="2" id="KW-0472">Membrane</keyword>
<accession>A0ABS4WB48</accession>
<dbReference type="EMBL" id="JAGIOE010000001">
    <property type="protein sequence ID" value="MBP2373430.1"/>
    <property type="molecule type" value="Genomic_DNA"/>
</dbReference>
<evidence type="ECO:0000313" key="4">
    <source>
        <dbReference type="Proteomes" id="UP000766570"/>
    </source>
</evidence>
<sequence>MTRHSKDRRLTQTQGKIPYMPLTRRYDPTIEDPRIPDANEFQHMALGFVERRIRILHFMLYGAGIFLASSAALLVRWLTDVDPWGATVMTGLGIVVLLVSWAVAGLAALRPIRPSVAFTVADQSIRGDKAAAISVAMTGAVFTVVVAFMAGDHDIARVASILVGTWVAIAVAIHGLLHARRLRMERDEVYAAHLAKNGASPQPNRRVVREVMPGPQVFDTEPTEFELEAAAYAGTRVRAWAWMLFGPLFVYFLAPLLVMSWAMGFDYEMWIVPVLVALGFALACFVHGLLKLKRDRRGKVRFRQWYGRNMYQSVGSNRKTGILYYSMAAGIFITGALLAGIAASPEFVLYPTAFAIMVAAMSPLMFIASRILHRRRELYTAWLLRNGLPVENTPSERPENPPRSAGNTGRT</sequence>
<dbReference type="RefSeq" id="WP_209906614.1">
    <property type="nucleotide sequence ID" value="NZ_BAAAMI010000005.1"/>
</dbReference>
<keyword evidence="4" id="KW-1185">Reference proteome</keyword>
<feature type="transmembrane region" description="Helical" evidence="2">
    <location>
        <begin position="240"/>
        <end position="263"/>
    </location>
</feature>
<dbReference type="Proteomes" id="UP000766570">
    <property type="component" value="Unassembled WGS sequence"/>
</dbReference>
<feature type="transmembrane region" description="Helical" evidence="2">
    <location>
        <begin position="322"/>
        <end position="342"/>
    </location>
</feature>
<feature type="transmembrane region" description="Helical" evidence="2">
    <location>
        <begin position="58"/>
        <end position="78"/>
    </location>
</feature>
<feature type="transmembrane region" description="Helical" evidence="2">
    <location>
        <begin position="348"/>
        <end position="368"/>
    </location>
</feature>
<feature type="transmembrane region" description="Helical" evidence="2">
    <location>
        <begin position="155"/>
        <end position="177"/>
    </location>
</feature>
<keyword evidence="2" id="KW-0812">Transmembrane</keyword>
<reference evidence="3 4" key="1">
    <citation type="submission" date="2021-03" db="EMBL/GenBank/DDBJ databases">
        <title>Sequencing the genomes of 1000 actinobacteria strains.</title>
        <authorList>
            <person name="Klenk H.-P."/>
        </authorList>
    </citation>
    <scope>NUCLEOTIDE SEQUENCE [LARGE SCALE GENOMIC DNA]</scope>
    <source>
        <strain evidence="3 4">DSM 15454</strain>
    </source>
</reference>
<evidence type="ECO:0000256" key="1">
    <source>
        <dbReference type="SAM" id="MobiDB-lite"/>
    </source>
</evidence>
<feature type="transmembrane region" description="Helical" evidence="2">
    <location>
        <begin position="130"/>
        <end position="149"/>
    </location>
</feature>